<evidence type="ECO:0000313" key="3">
    <source>
        <dbReference type="Proteomes" id="UP000029278"/>
    </source>
</evidence>
<dbReference type="EMBL" id="JMQA01000025">
    <property type="protein sequence ID" value="KFN08900.1"/>
    <property type="molecule type" value="Genomic_DNA"/>
</dbReference>
<dbReference type="AlphaFoldDB" id="A0A090ZF89"/>
<keyword evidence="3" id="KW-1185">Reference proteome</keyword>
<dbReference type="PATRIC" id="fig|44252.3.peg.2763"/>
<dbReference type="GeneID" id="77012399"/>
<accession>A0A090ZF89</accession>
<dbReference type="Proteomes" id="UP000029278">
    <property type="component" value="Unassembled WGS sequence"/>
</dbReference>
<reference evidence="2 3" key="1">
    <citation type="submission" date="2014-04" db="EMBL/GenBank/DDBJ databases">
        <authorList>
            <person name="Bishop-Lilly K.A."/>
            <person name="Broomall S.M."/>
            <person name="Chain P.S."/>
            <person name="Chertkov O."/>
            <person name="Coyne S.R."/>
            <person name="Daligault H.E."/>
            <person name="Davenport K.W."/>
            <person name="Erkkila T."/>
            <person name="Frey K.G."/>
            <person name="Gibbons H.S."/>
            <person name="Gu W."/>
            <person name="Jaissle J."/>
            <person name="Johnson S.L."/>
            <person name="Koroleva G.I."/>
            <person name="Ladner J.T."/>
            <person name="Lo C.-C."/>
            <person name="Minogue T.D."/>
            <person name="Munk C."/>
            <person name="Palacios G.F."/>
            <person name="Redden C.L."/>
            <person name="Rosenzweig C.N."/>
            <person name="Scholz M.B."/>
            <person name="Teshima H."/>
            <person name="Xu Y."/>
        </authorList>
    </citation>
    <scope>NUCLEOTIDE SEQUENCE [LARGE SCALE GENOMIC DNA]</scope>
    <source>
        <strain evidence="2 3">8244</strain>
    </source>
</reference>
<dbReference type="RefSeq" id="WP_164815307.1">
    <property type="nucleotide sequence ID" value="NZ_BGML01000003.1"/>
</dbReference>
<protein>
    <submittedName>
        <fullName evidence="2">Uncharacterized protein</fullName>
    </submittedName>
</protein>
<evidence type="ECO:0000256" key="1">
    <source>
        <dbReference type="SAM" id="MobiDB-lite"/>
    </source>
</evidence>
<gene>
    <name evidence="2" type="ORF">DJ90_5152</name>
</gene>
<evidence type="ECO:0000313" key="2">
    <source>
        <dbReference type="EMBL" id="KFN08900.1"/>
    </source>
</evidence>
<feature type="region of interest" description="Disordered" evidence="1">
    <location>
        <begin position="1"/>
        <end position="56"/>
    </location>
</feature>
<dbReference type="HOGENOM" id="CLU_2992412_0_0_9"/>
<name>A0A090ZF89_PAEMA</name>
<proteinExistence type="predicted"/>
<comment type="caution">
    <text evidence="2">The sequence shown here is derived from an EMBL/GenBank/DDBJ whole genome shotgun (WGS) entry which is preliminary data.</text>
</comment>
<feature type="compositionally biased region" description="Basic and acidic residues" evidence="1">
    <location>
        <begin position="1"/>
        <end position="10"/>
    </location>
</feature>
<sequence length="56" mass="6202">MSSSRNHQEAHGIGQAEEQLNDQAEAAVEIQGQAEIDRHIKQAVKRPYKTSAEDAE</sequence>
<dbReference type="STRING" id="44252.DJ90_5152"/>
<organism evidence="2 3">
    <name type="scientific">Paenibacillus macerans</name>
    <name type="common">Bacillus macerans</name>
    <dbReference type="NCBI Taxonomy" id="44252"/>
    <lineage>
        <taxon>Bacteria</taxon>
        <taxon>Bacillati</taxon>
        <taxon>Bacillota</taxon>
        <taxon>Bacilli</taxon>
        <taxon>Bacillales</taxon>
        <taxon>Paenibacillaceae</taxon>
        <taxon>Paenibacillus</taxon>
    </lineage>
</organism>